<evidence type="ECO:0000256" key="3">
    <source>
        <dbReference type="ARBA" id="ARBA00022296"/>
    </source>
</evidence>
<dbReference type="GO" id="GO:0005737">
    <property type="term" value="C:cytoplasm"/>
    <property type="evidence" value="ECO:0007669"/>
    <property type="project" value="UniProtKB-UniRule"/>
</dbReference>
<dbReference type="Proteomes" id="UP000009080">
    <property type="component" value="Chromosome"/>
</dbReference>
<keyword evidence="5 6" id="KW-0233">DNA recombination</keyword>
<dbReference type="HOGENOM" id="CLU_052038_1_1_6"/>
<dbReference type="GO" id="GO:0006310">
    <property type="term" value="P:DNA recombination"/>
    <property type="evidence" value="ECO:0007669"/>
    <property type="project" value="UniProtKB-UniRule"/>
</dbReference>
<dbReference type="PANTHER" id="PTHR38103">
    <property type="entry name" value="RECOMBINATION-ASSOCIATED PROTEIN RDGC"/>
    <property type="match status" value="1"/>
</dbReference>
<reference evidence="7 8" key="1">
    <citation type="journal article" date="2009" name="PLoS ONE">
        <title>The complete genome of Teredinibacter turnerae T7901: an intracellular endosymbiont of marine wood-boring bivalves (shipworms).</title>
        <authorList>
            <person name="Yang J.C."/>
            <person name="Madupu R."/>
            <person name="Durkin A.S."/>
            <person name="Ekborg N.A."/>
            <person name="Pedamallu C.S."/>
            <person name="Hostetler J.B."/>
            <person name="Radune D."/>
            <person name="Toms B.S."/>
            <person name="Henrissat B."/>
            <person name="Coutinho P.M."/>
            <person name="Schwarz S."/>
            <person name="Field L."/>
            <person name="Trindade-Silva A.E."/>
            <person name="Soares C.A.G."/>
            <person name="Elshahawi S."/>
            <person name="Hanora A."/>
            <person name="Schmidt E.W."/>
            <person name="Haygood M.G."/>
            <person name="Posfai J."/>
            <person name="Benner J."/>
            <person name="Madinger C."/>
            <person name="Nove J."/>
            <person name="Anton B."/>
            <person name="Chaudhary K."/>
            <person name="Foster J."/>
            <person name="Holman A."/>
            <person name="Kumar S."/>
            <person name="Lessard P.A."/>
            <person name="Luyten Y.A."/>
            <person name="Slatko B."/>
            <person name="Wood N."/>
            <person name="Wu B."/>
            <person name="Teplitski M."/>
            <person name="Mougous J.D."/>
            <person name="Ward N."/>
            <person name="Eisen J.A."/>
            <person name="Badger J.H."/>
            <person name="Distel D.L."/>
        </authorList>
    </citation>
    <scope>NUCLEOTIDE SEQUENCE [LARGE SCALE GENOMIC DNA]</scope>
    <source>
        <strain evidence="8">ATCC 39867 / T7901</strain>
    </source>
</reference>
<evidence type="ECO:0000256" key="1">
    <source>
        <dbReference type="ARBA" id="ARBA00004453"/>
    </source>
</evidence>
<protein>
    <recommendedName>
        <fullName evidence="3 6">Recombination-associated protein RdgC</fullName>
    </recommendedName>
</protein>
<dbReference type="OrthoDB" id="5290530at2"/>
<dbReference type="RefSeq" id="WP_015818472.1">
    <property type="nucleotide sequence ID" value="NC_012997.1"/>
</dbReference>
<dbReference type="GO" id="GO:0000018">
    <property type="term" value="P:regulation of DNA recombination"/>
    <property type="evidence" value="ECO:0007669"/>
    <property type="project" value="TreeGrafter"/>
</dbReference>
<dbReference type="NCBIfam" id="NF001462">
    <property type="entry name" value="PRK00321.1-3"/>
    <property type="match status" value="1"/>
</dbReference>
<dbReference type="HAMAP" id="MF_00194">
    <property type="entry name" value="RdgC"/>
    <property type="match status" value="1"/>
</dbReference>
<evidence type="ECO:0000313" key="8">
    <source>
        <dbReference type="Proteomes" id="UP000009080"/>
    </source>
</evidence>
<dbReference type="NCBIfam" id="NF001464">
    <property type="entry name" value="PRK00321.1-5"/>
    <property type="match status" value="1"/>
</dbReference>
<sequence>MWFKNLRVYRLTRAFESSPEALAETLENFAFQPCGKLDPVRYGWVPPLGRHGTSLVHATNGNIMVCAKRQEKILPAAVVKEELDERVAAISAEEGRHVGRKERDSLKDEVIFDLLPRALAKSSMDFAYIAPSERLVYVNVTSSKRAEELLSALREALGTMSAIPLNSVNPPVASMTEWLRSSELPAPFQLGEECELQAPKDDRIIRCKNQDLTADEILNHIHSGMVVNKLALTWNDAIHFIVDDQLAIKRLKFDDKLLELAGERNPESAAEEFDTDFAVMSTELKQFVADLLNAFGGINESAPAIEADQ</sequence>
<proteinExistence type="inferred from homology"/>
<evidence type="ECO:0000256" key="4">
    <source>
        <dbReference type="ARBA" id="ARBA00022490"/>
    </source>
</evidence>
<dbReference type="GO" id="GO:0003690">
    <property type="term" value="F:double-stranded DNA binding"/>
    <property type="evidence" value="ECO:0007669"/>
    <property type="project" value="TreeGrafter"/>
</dbReference>
<keyword evidence="8" id="KW-1185">Reference proteome</keyword>
<accession>C5BLA5</accession>
<evidence type="ECO:0000313" key="7">
    <source>
        <dbReference type="EMBL" id="ACR12360.1"/>
    </source>
</evidence>
<comment type="subcellular location">
    <subcellularLocation>
        <location evidence="1 6">Cytoplasm</location>
        <location evidence="1 6">Nucleoid</location>
    </subcellularLocation>
</comment>
<dbReference type="STRING" id="377629.TERTU_2544"/>
<keyword evidence="4 6" id="KW-0963">Cytoplasm</keyword>
<dbReference type="KEGG" id="ttu:TERTU_2544"/>
<dbReference type="EMBL" id="CP001614">
    <property type="protein sequence ID" value="ACR12360.1"/>
    <property type="molecule type" value="Genomic_DNA"/>
</dbReference>
<organism evidence="7 8">
    <name type="scientific">Teredinibacter turnerae (strain ATCC 39867 / T7901)</name>
    <dbReference type="NCBI Taxonomy" id="377629"/>
    <lineage>
        <taxon>Bacteria</taxon>
        <taxon>Pseudomonadati</taxon>
        <taxon>Pseudomonadota</taxon>
        <taxon>Gammaproteobacteria</taxon>
        <taxon>Cellvibrionales</taxon>
        <taxon>Cellvibrionaceae</taxon>
        <taxon>Teredinibacter</taxon>
    </lineage>
</organism>
<dbReference type="Pfam" id="PF04381">
    <property type="entry name" value="RdgC"/>
    <property type="match status" value="1"/>
</dbReference>
<comment type="similarity">
    <text evidence="2 6">Belongs to the RdgC family.</text>
</comment>
<dbReference type="AlphaFoldDB" id="C5BLA5"/>
<dbReference type="GO" id="GO:0043590">
    <property type="term" value="C:bacterial nucleoid"/>
    <property type="evidence" value="ECO:0007669"/>
    <property type="project" value="TreeGrafter"/>
</dbReference>
<gene>
    <name evidence="6" type="primary">rdgC</name>
    <name evidence="7" type="ordered locus">TERTU_2544</name>
</gene>
<evidence type="ECO:0000256" key="6">
    <source>
        <dbReference type="HAMAP-Rule" id="MF_00194"/>
    </source>
</evidence>
<evidence type="ECO:0000256" key="5">
    <source>
        <dbReference type="ARBA" id="ARBA00023172"/>
    </source>
</evidence>
<comment type="function">
    <text evidence="6">May be involved in recombination.</text>
</comment>
<dbReference type="eggNOG" id="COG2974">
    <property type="taxonomic scope" value="Bacteria"/>
</dbReference>
<dbReference type="InterPro" id="IPR007476">
    <property type="entry name" value="RdgC"/>
</dbReference>
<name>C5BLA5_TERTT</name>
<dbReference type="PANTHER" id="PTHR38103:SF1">
    <property type="entry name" value="RECOMBINATION-ASSOCIATED PROTEIN RDGC"/>
    <property type="match status" value="1"/>
</dbReference>
<evidence type="ECO:0000256" key="2">
    <source>
        <dbReference type="ARBA" id="ARBA00008657"/>
    </source>
</evidence>